<dbReference type="STRING" id="309803.CTN_1622"/>
<reference evidence="5 6" key="1">
    <citation type="journal article" date="2009" name="Biosci. Biotechnol. Biochem.">
        <title>WeGAS: a web-based microbial genome annotation system.</title>
        <authorList>
            <person name="Lee D."/>
            <person name="Seo H."/>
            <person name="Park C."/>
            <person name="Park K."/>
        </authorList>
    </citation>
    <scope>NUCLEOTIDE SEQUENCE [LARGE SCALE GENOMIC DNA]</scope>
    <source>
        <strain evidence="6">ATCC 49049 / DSM 4359 / NBRC 107923 / NS-E</strain>
    </source>
</reference>
<dbReference type="InterPro" id="IPR029061">
    <property type="entry name" value="THDP-binding"/>
</dbReference>
<dbReference type="RefSeq" id="WP_004080608.1">
    <property type="nucleotide sequence ID" value="NC_011978.1"/>
</dbReference>
<comment type="cofactor">
    <cofactor evidence="1">
        <name>thiamine diphosphate</name>
        <dbReference type="ChEBI" id="CHEBI:58937"/>
    </cofactor>
</comment>
<dbReference type="PANTHER" id="PTHR47514:SF1">
    <property type="entry name" value="TRANSKETOLASE N-TERMINAL SECTION-RELATED"/>
    <property type="match status" value="1"/>
</dbReference>
<dbReference type="HOGENOM" id="CLU_009227_4_1_0"/>
<feature type="domain" description="Transketolase N-terminal" evidence="4">
    <location>
        <begin position="16"/>
        <end position="265"/>
    </location>
</feature>
<dbReference type="Pfam" id="PF00456">
    <property type="entry name" value="Transketolase_N"/>
    <property type="match status" value="1"/>
</dbReference>
<evidence type="ECO:0000256" key="1">
    <source>
        <dbReference type="ARBA" id="ARBA00001964"/>
    </source>
</evidence>
<keyword evidence="3" id="KW-0786">Thiamine pyrophosphate</keyword>
<gene>
    <name evidence="5" type="ordered locus">CTN_1622</name>
</gene>
<name>B9KA15_THENN</name>
<dbReference type="PANTHER" id="PTHR47514">
    <property type="entry name" value="TRANSKETOLASE N-TERMINAL SECTION-RELATED"/>
    <property type="match status" value="1"/>
</dbReference>
<comment type="similarity">
    <text evidence="2">Belongs to the transketolase family.</text>
</comment>
<dbReference type="eggNOG" id="COG3959">
    <property type="taxonomic scope" value="Bacteria"/>
</dbReference>
<evidence type="ECO:0000313" key="6">
    <source>
        <dbReference type="Proteomes" id="UP000000445"/>
    </source>
</evidence>
<dbReference type="Gene3D" id="3.40.50.970">
    <property type="match status" value="1"/>
</dbReference>
<proteinExistence type="inferred from homology"/>
<dbReference type="AlphaFoldDB" id="B9KA15"/>
<dbReference type="SUPFAM" id="SSF52518">
    <property type="entry name" value="Thiamin diphosphate-binding fold (THDP-binding)"/>
    <property type="match status" value="1"/>
</dbReference>
<dbReference type="InterPro" id="IPR005474">
    <property type="entry name" value="Transketolase_N"/>
</dbReference>
<sequence>MGALTRHEVLELKRKAIEIRKMILDMIYKAKSGHTGGSLSSVEILVTLFYKILRVKPEDPNWEDRDRFILSKGHSVEAYYAVLADKGFFPKEELETYCKYGSRLTGHPTRKVPGVEVNTGALGHGLAIGVGMALAGKMDGKDYKVYVLMGDGELDEGSVWEAAQVASHYSLDNLIGIVDRNRLQISGHTEEVLKLEPLSKRWEAFGWNVLEVDGHDFESLYKTFVSIPRETGKPHLIIANTIKGKGISFIEGRVEWHHKVPSDEEYRKAIEELEEQLKTLEEGDMV</sequence>
<organism evidence="5 6">
    <name type="scientific">Thermotoga neapolitana (strain ATCC 49049 / DSM 4359 / NBRC 107923 / NS-E)</name>
    <dbReference type="NCBI Taxonomy" id="309803"/>
    <lineage>
        <taxon>Bacteria</taxon>
        <taxon>Thermotogati</taxon>
        <taxon>Thermotogota</taxon>
        <taxon>Thermotogae</taxon>
        <taxon>Thermotogales</taxon>
        <taxon>Thermotogaceae</taxon>
        <taxon>Thermotoga</taxon>
    </lineage>
</organism>
<dbReference type="CDD" id="cd02012">
    <property type="entry name" value="TPP_TK"/>
    <property type="match status" value="1"/>
</dbReference>
<dbReference type="Proteomes" id="UP000000445">
    <property type="component" value="Chromosome"/>
</dbReference>
<evidence type="ECO:0000256" key="2">
    <source>
        <dbReference type="ARBA" id="ARBA00007131"/>
    </source>
</evidence>
<dbReference type="KEGG" id="tna:CTN_1622"/>
<evidence type="ECO:0000259" key="4">
    <source>
        <dbReference type="Pfam" id="PF00456"/>
    </source>
</evidence>
<accession>B9KA15</accession>
<protein>
    <submittedName>
        <fullName evidence="5">Transketolase, N-terminal subunit</fullName>
    </submittedName>
</protein>
<evidence type="ECO:0000256" key="3">
    <source>
        <dbReference type="ARBA" id="ARBA00023052"/>
    </source>
</evidence>
<evidence type="ECO:0000313" key="5">
    <source>
        <dbReference type="EMBL" id="ACM23798.1"/>
    </source>
</evidence>
<dbReference type="EMBL" id="CP000916">
    <property type="protein sequence ID" value="ACM23798.1"/>
    <property type="molecule type" value="Genomic_DNA"/>
</dbReference>
<keyword evidence="6" id="KW-1185">Reference proteome</keyword>